<feature type="transmembrane region" description="Helical" evidence="2">
    <location>
        <begin position="777"/>
        <end position="798"/>
    </location>
</feature>
<evidence type="ECO:0000313" key="3">
    <source>
        <dbReference type="EMBL" id="WFC97186.1"/>
    </source>
</evidence>
<gene>
    <name evidence="3" type="ORF">MBRA1_003852</name>
</gene>
<feature type="compositionally biased region" description="Polar residues" evidence="1">
    <location>
        <begin position="907"/>
        <end position="921"/>
    </location>
</feature>
<reference evidence="3" key="1">
    <citation type="submission" date="2023-03" db="EMBL/GenBank/DDBJ databases">
        <title>Mating type loci evolution in Malassezia.</title>
        <authorList>
            <person name="Coelho M.A."/>
        </authorList>
    </citation>
    <scope>NUCLEOTIDE SEQUENCE</scope>
    <source>
        <strain evidence="3">CBS 14135</strain>
    </source>
</reference>
<proteinExistence type="predicted"/>
<evidence type="ECO:0000256" key="2">
    <source>
        <dbReference type="SAM" id="Phobius"/>
    </source>
</evidence>
<dbReference type="EMBL" id="CP119956">
    <property type="protein sequence ID" value="WFC97186.1"/>
    <property type="molecule type" value="Genomic_DNA"/>
</dbReference>
<protein>
    <submittedName>
        <fullName evidence="3">Uncharacterized protein</fullName>
    </submittedName>
</protein>
<keyword evidence="4" id="KW-1185">Reference proteome</keyword>
<sequence>MAARTGVLPEELIESILTYACTHTCVRRDCGPETLYVRNGRVTDVLDHLDAGADGHPDTVLFPVPAQEQKPRTTRAVDVMMTRHVMQLNRHYYALGAQILYHAPVLATPSQLTQFARTLVARPVLGHLVRHLYVGTTEPRTELPLSLFQGGAASYERGLSLAPESASASAAAAHPCEPSGSILPHVVEQDLGEISALYMGPIGAHGFDIYRPGFDREDEWIGVGPWVLRLHETRCLLRWMRALAYQERLETAQNASLDPPLETQLATLRAEAETARIAIGDLLSEYDTHDHRPLFERRTGTRHDPLDWESATMELTPLPEGLPLEEYEAVLALQWRIVDDWPEAWRAAVPRWLYVLLALAIAYGQYLGMTATASQRTAILQDTHRSDPCLADARRRGMAFFAARDRFDDPCLYARSGVIHFLVGEEFVVPGHAAGAQHSAFWTQPERSSDGELVAPTADQLVVGSFGPRPLDLLPHLLIVPSAREAGVAPASDAYTPPPTLGSLLSTVQGVLSQTPGLQSLGLSGVLERAVAGERTAAQLPQLERVYLGPPPSYWAHPLLFGDAEHPTFQSVRHVAITGCLLFRDEAAALAGAHGALPRLETVSWSMYHSTWEENAHSILSAMATMLNLPAAYPTPAATGRRGVPHLHVVLHPSDYDAALAELAAVLDAELGAADALSDAELASELAAVLELDVSAVLLLCAAALAARSTAPHVSTASDATLEEWDVDAGERTYPGLEDADAIPLHALHEPDGSPLRIHPTRRFRWGGWLPQDPEHLLTFFGVLFLLFLCVALLPWLAGKSSPPTRTPGPTVPATASLSSGWGMDTHGEAHGVYGAGVYHDHEHGQTEVYRDHYAANEDGMDAWAIQSDDESEPESEEEDFDMYRDFNNLSKPDNEDPVYEQPAPQRDQSTLPSRRAQTASHPPPLRRTGPQLVSFHDMGGLYPATMSSQHVYDMQRGMYDTTRGHSFASDDAKPFAYDLGESTLELAPLGDEFTSEERARMTRKAQRRHWRYSKLGAVDSWMRGYNPLCGWFGPHVAVFTVFFFLVFLAVLLYFVVPRVPDVTLKTKDPLAAAGNTSAMEITAQPTGFTMNGTLTVRLDNGGGWIPSRLDSLSAEVHYKPAKTKVGSGSLHGKSVPGRKTTELSIPIEFNYHSLNSTGDDTQLAFQKACAHPYRGVQRTSLDLTIDVLIDIQAVIGTHKSTFDLTSYACPWVLPN</sequence>
<organism evidence="3 4">
    <name type="scientific">Malassezia brasiliensis</name>
    <dbReference type="NCBI Taxonomy" id="1821822"/>
    <lineage>
        <taxon>Eukaryota</taxon>
        <taxon>Fungi</taxon>
        <taxon>Dikarya</taxon>
        <taxon>Basidiomycota</taxon>
        <taxon>Ustilaginomycotina</taxon>
        <taxon>Malasseziomycetes</taxon>
        <taxon>Malasseziales</taxon>
        <taxon>Malasseziaceae</taxon>
        <taxon>Malassezia</taxon>
    </lineage>
</organism>
<dbReference type="Proteomes" id="UP001216638">
    <property type="component" value="Chromosome 6"/>
</dbReference>
<keyword evidence="2" id="KW-0812">Transmembrane</keyword>
<dbReference type="AlphaFoldDB" id="A0AAF0IRL2"/>
<feature type="region of interest" description="Disordered" evidence="1">
    <location>
        <begin position="886"/>
        <end position="934"/>
    </location>
</feature>
<keyword evidence="2" id="KW-0472">Membrane</keyword>
<keyword evidence="2" id="KW-1133">Transmembrane helix</keyword>
<accession>A0AAF0IRL2</accession>
<feature type="region of interest" description="Disordered" evidence="1">
    <location>
        <begin position="801"/>
        <end position="820"/>
    </location>
</feature>
<name>A0AAF0IRL2_9BASI</name>
<evidence type="ECO:0000313" key="4">
    <source>
        <dbReference type="Proteomes" id="UP001216638"/>
    </source>
</evidence>
<feature type="transmembrane region" description="Helical" evidence="2">
    <location>
        <begin position="1032"/>
        <end position="1057"/>
    </location>
</feature>
<evidence type="ECO:0000256" key="1">
    <source>
        <dbReference type="SAM" id="MobiDB-lite"/>
    </source>
</evidence>